<name>A0A4Y2B8K6_ARAVE</name>
<protein>
    <submittedName>
        <fullName evidence="2">Uncharacterized protein</fullName>
    </submittedName>
</protein>
<evidence type="ECO:0000256" key="1">
    <source>
        <dbReference type="SAM" id="MobiDB-lite"/>
    </source>
</evidence>
<accession>A0A4Y2B8K6</accession>
<feature type="region of interest" description="Disordered" evidence="1">
    <location>
        <begin position="67"/>
        <end position="90"/>
    </location>
</feature>
<dbReference type="EMBL" id="BGPR01082562">
    <property type="protein sequence ID" value="GBL87648.1"/>
    <property type="molecule type" value="Genomic_DNA"/>
</dbReference>
<evidence type="ECO:0000313" key="3">
    <source>
        <dbReference type="EMBL" id="GBL87648.1"/>
    </source>
</evidence>
<keyword evidence="4" id="KW-1185">Reference proteome</keyword>
<proteinExistence type="predicted"/>
<evidence type="ECO:0000313" key="4">
    <source>
        <dbReference type="Proteomes" id="UP000499080"/>
    </source>
</evidence>
<organism evidence="2 4">
    <name type="scientific">Araneus ventricosus</name>
    <name type="common">Orbweaver spider</name>
    <name type="synonym">Epeira ventricosa</name>
    <dbReference type="NCBI Taxonomy" id="182803"/>
    <lineage>
        <taxon>Eukaryota</taxon>
        <taxon>Metazoa</taxon>
        <taxon>Ecdysozoa</taxon>
        <taxon>Arthropoda</taxon>
        <taxon>Chelicerata</taxon>
        <taxon>Arachnida</taxon>
        <taxon>Araneae</taxon>
        <taxon>Araneomorphae</taxon>
        <taxon>Entelegynae</taxon>
        <taxon>Araneoidea</taxon>
        <taxon>Araneidae</taxon>
        <taxon>Araneus</taxon>
    </lineage>
</organism>
<dbReference type="EMBL" id="BGPR01082560">
    <property type="protein sequence ID" value="GBL87645.1"/>
    <property type="molecule type" value="Genomic_DNA"/>
</dbReference>
<dbReference type="AlphaFoldDB" id="A0A4Y2B8K6"/>
<feature type="region of interest" description="Disordered" evidence="1">
    <location>
        <begin position="1"/>
        <end position="41"/>
    </location>
</feature>
<sequence length="108" mass="11832">MPRWPSGKVSASEPEGSRFGTRFHLSPQNTPEPGTRAGPIPQKIHRVCIRGGQTSTRWCVLEAWRGGASSYSSPDRDSKVRGPSQNSPRVALKRDVDVTKLSKIGVCF</sequence>
<evidence type="ECO:0000313" key="2">
    <source>
        <dbReference type="EMBL" id="GBL87645.1"/>
    </source>
</evidence>
<gene>
    <name evidence="3" type="ORF">AVEN_107916_1</name>
    <name evidence="2" type="ORF">AVEN_60331_1</name>
</gene>
<comment type="caution">
    <text evidence="2">The sequence shown here is derived from an EMBL/GenBank/DDBJ whole genome shotgun (WGS) entry which is preliminary data.</text>
</comment>
<dbReference type="Proteomes" id="UP000499080">
    <property type="component" value="Unassembled WGS sequence"/>
</dbReference>
<reference evidence="2 4" key="1">
    <citation type="journal article" date="2019" name="Sci. Rep.">
        <title>Orb-weaving spider Araneus ventricosus genome elucidates the spidroin gene catalogue.</title>
        <authorList>
            <person name="Kono N."/>
            <person name="Nakamura H."/>
            <person name="Ohtoshi R."/>
            <person name="Moran D.A.P."/>
            <person name="Shinohara A."/>
            <person name="Yoshida Y."/>
            <person name="Fujiwara M."/>
            <person name="Mori M."/>
            <person name="Tomita M."/>
            <person name="Arakawa K."/>
        </authorList>
    </citation>
    <scope>NUCLEOTIDE SEQUENCE [LARGE SCALE GENOMIC DNA]</scope>
</reference>